<gene>
    <name evidence="3" type="ORF">ACJMK2_009800</name>
</gene>
<dbReference type="InterPro" id="IPR001810">
    <property type="entry name" value="F-box_dom"/>
</dbReference>
<feature type="domain" description="F-box" evidence="2">
    <location>
        <begin position="44"/>
        <end position="91"/>
    </location>
</feature>
<dbReference type="Pfam" id="PF12937">
    <property type="entry name" value="F-box-like"/>
    <property type="match status" value="1"/>
</dbReference>
<dbReference type="AlphaFoldDB" id="A0ABD3VEM9"/>
<dbReference type="SMART" id="SM00256">
    <property type="entry name" value="FBOX"/>
    <property type="match status" value="1"/>
</dbReference>
<protein>
    <recommendedName>
        <fullName evidence="2">F-box domain-containing protein</fullName>
    </recommendedName>
</protein>
<dbReference type="Gene3D" id="3.80.10.10">
    <property type="entry name" value="Ribonuclease Inhibitor"/>
    <property type="match status" value="1"/>
</dbReference>
<evidence type="ECO:0000259" key="2">
    <source>
        <dbReference type="PROSITE" id="PS50181"/>
    </source>
</evidence>
<organism evidence="3 4">
    <name type="scientific">Sinanodonta woodiana</name>
    <name type="common">Chinese pond mussel</name>
    <name type="synonym">Anodonta woodiana</name>
    <dbReference type="NCBI Taxonomy" id="1069815"/>
    <lineage>
        <taxon>Eukaryota</taxon>
        <taxon>Metazoa</taxon>
        <taxon>Spiralia</taxon>
        <taxon>Lophotrochozoa</taxon>
        <taxon>Mollusca</taxon>
        <taxon>Bivalvia</taxon>
        <taxon>Autobranchia</taxon>
        <taxon>Heteroconchia</taxon>
        <taxon>Palaeoheterodonta</taxon>
        <taxon>Unionida</taxon>
        <taxon>Unionoidea</taxon>
        <taxon>Unionidae</taxon>
        <taxon>Unioninae</taxon>
        <taxon>Sinanodonta</taxon>
    </lineage>
</organism>
<keyword evidence="4" id="KW-1185">Reference proteome</keyword>
<dbReference type="InterPro" id="IPR036047">
    <property type="entry name" value="F-box-like_dom_sf"/>
</dbReference>
<evidence type="ECO:0000256" key="1">
    <source>
        <dbReference type="SAM" id="MobiDB-lite"/>
    </source>
</evidence>
<reference evidence="3 4" key="1">
    <citation type="submission" date="2024-11" db="EMBL/GenBank/DDBJ databases">
        <title>Chromosome-level genome assembly of the freshwater bivalve Anodonta woodiana.</title>
        <authorList>
            <person name="Chen X."/>
        </authorList>
    </citation>
    <scope>NUCLEOTIDE SEQUENCE [LARGE SCALE GENOMIC DNA]</scope>
    <source>
        <strain evidence="3">MN2024</strain>
        <tissue evidence="3">Gills</tissue>
    </source>
</reference>
<evidence type="ECO:0000313" key="4">
    <source>
        <dbReference type="Proteomes" id="UP001634394"/>
    </source>
</evidence>
<feature type="compositionally biased region" description="Basic residues" evidence="1">
    <location>
        <begin position="339"/>
        <end position="357"/>
    </location>
</feature>
<dbReference type="PROSITE" id="PS50181">
    <property type="entry name" value="FBOX"/>
    <property type="match status" value="1"/>
</dbReference>
<accession>A0ABD3VEM9</accession>
<comment type="caution">
    <text evidence="3">The sequence shown here is derived from an EMBL/GenBank/DDBJ whole genome shotgun (WGS) entry which is preliminary data.</text>
</comment>
<name>A0ABD3VEM9_SINWO</name>
<evidence type="ECO:0000313" key="3">
    <source>
        <dbReference type="EMBL" id="KAL3859586.1"/>
    </source>
</evidence>
<dbReference type="SUPFAM" id="SSF81383">
    <property type="entry name" value="F-box domain"/>
    <property type="match status" value="1"/>
</dbReference>
<proteinExistence type="predicted"/>
<dbReference type="InterPro" id="IPR032675">
    <property type="entry name" value="LRR_dom_sf"/>
</dbReference>
<dbReference type="EMBL" id="JBJQND010000012">
    <property type="protein sequence ID" value="KAL3859586.1"/>
    <property type="molecule type" value="Genomic_DNA"/>
</dbReference>
<dbReference type="Proteomes" id="UP001634394">
    <property type="component" value="Unassembled WGS sequence"/>
</dbReference>
<feature type="region of interest" description="Disordered" evidence="1">
    <location>
        <begin position="338"/>
        <end position="357"/>
    </location>
</feature>
<sequence>MPEVNLKYLDKSDFGGMRNQRGKRKPNQLFVYHAAIQCFDFPKGPHFNKLPVQLILEIFKYLSAYELLRKVSLVCKYWYNLCRDRALWTSITWNGRQRTLGYLLQLTKYQVLELVLTDNLFTFSDKDLAHLLKKCTCLKCLKLPANTRRELFQRELPRTNILGGKASAKYSLCAAEELHRHRLSIDSDTEELHRHRLSIDSDTEELHRHRLSIDSDNVFPARMYSIFSHKWNHCLRDLFDDEFILARRYFKEIEMALASVEHKRFLTPEEVISQHKKGNIFLQHLDDDFAIELESLECVLQRDRVSRSASIYESATRSPRQSSIRNIPFQDFRMDRRQHQPCKIKHRPPKGRGNQHKEVRKFRRLQKRFKLYSLK</sequence>